<keyword evidence="2" id="KW-1185">Reference proteome</keyword>
<organism evidence="1 2">
    <name type="scientific">Plebeiibacterium sediminum</name>
    <dbReference type="NCBI Taxonomy" id="2992112"/>
    <lineage>
        <taxon>Bacteria</taxon>
        <taxon>Pseudomonadati</taxon>
        <taxon>Bacteroidota</taxon>
        <taxon>Bacteroidia</taxon>
        <taxon>Marinilabiliales</taxon>
        <taxon>Marinilabiliaceae</taxon>
        <taxon>Plebeiibacterium</taxon>
    </lineage>
</organism>
<comment type="caution">
    <text evidence="1">The sequence shown here is derived from an EMBL/GenBank/DDBJ whole genome shotgun (WGS) entry which is preliminary data.</text>
</comment>
<dbReference type="InterPro" id="IPR029033">
    <property type="entry name" value="His_PPase_superfam"/>
</dbReference>
<protein>
    <submittedName>
        <fullName evidence="1">Histidine phosphatase family protein</fullName>
    </submittedName>
</protein>
<dbReference type="RefSeq" id="WP_301189037.1">
    <property type="nucleotide sequence ID" value="NZ_JAPDPJ010000003.1"/>
</dbReference>
<reference evidence="1" key="1">
    <citation type="submission" date="2022-10" db="EMBL/GenBank/DDBJ databases">
        <authorList>
            <person name="Yu W.X."/>
        </authorList>
    </citation>
    <scope>NUCLEOTIDE SEQUENCE</scope>
    <source>
        <strain evidence="1">AAT</strain>
    </source>
</reference>
<proteinExistence type="predicted"/>
<dbReference type="Pfam" id="PF00300">
    <property type="entry name" value="His_Phos_1"/>
    <property type="match status" value="1"/>
</dbReference>
<dbReference type="Proteomes" id="UP001209229">
    <property type="component" value="Unassembled WGS sequence"/>
</dbReference>
<evidence type="ECO:0000313" key="1">
    <source>
        <dbReference type="EMBL" id="MCW3785465.1"/>
    </source>
</evidence>
<dbReference type="Gene3D" id="3.40.50.1240">
    <property type="entry name" value="Phosphoglycerate mutase-like"/>
    <property type="match status" value="1"/>
</dbReference>
<name>A0AAE3M283_9BACT</name>
<gene>
    <name evidence="1" type="ORF">OM075_03245</name>
</gene>
<sequence>MVVLQACSPNNYKATHSSVYKHDSLVKQCEYFTCIQDIDSTLQEELKKQNKRLIQIYLIRHAKPDIQKKKFYSRKQAEKYLYDYNHVPIQKFDTGLIKVNLDKDHTVYCSALRRSIETAHTIFKDNYPIISDSIFNEFENKIIKSPGFIRQPLLCWQILSRGTWALGRKPSGIESHKKAKERASYAASKLIDIANKEETAILVAHGMLNRAITKNLKLIGWKTIQSNGQKNLGATILIKIVDIN</sequence>
<evidence type="ECO:0000313" key="2">
    <source>
        <dbReference type="Proteomes" id="UP001209229"/>
    </source>
</evidence>
<dbReference type="AlphaFoldDB" id="A0AAE3M283"/>
<accession>A0AAE3M283</accession>
<dbReference type="SUPFAM" id="SSF53254">
    <property type="entry name" value="Phosphoglycerate mutase-like"/>
    <property type="match status" value="1"/>
</dbReference>
<dbReference type="EMBL" id="JAPDPJ010000003">
    <property type="protein sequence ID" value="MCW3785465.1"/>
    <property type="molecule type" value="Genomic_DNA"/>
</dbReference>
<dbReference type="InterPro" id="IPR013078">
    <property type="entry name" value="His_Pase_superF_clade-1"/>
</dbReference>